<protein>
    <submittedName>
        <fullName evidence="2">Uncharacterized protein</fullName>
    </submittedName>
</protein>
<evidence type="ECO:0000313" key="3">
    <source>
        <dbReference type="Proteomes" id="UP000304912"/>
    </source>
</evidence>
<dbReference type="Proteomes" id="UP000304912">
    <property type="component" value="Chromosome"/>
</dbReference>
<feature type="transmembrane region" description="Helical" evidence="1">
    <location>
        <begin position="20"/>
        <end position="42"/>
    </location>
</feature>
<organism evidence="2 3">
    <name type="scientific">Salinimonas iocasae</name>
    <dbReference type="NCBI Taxonomy" id="2572577"/>
    <lineage>
        <taxon>Bacteria</taxon>
        <taxon>Pseudomonadati</taxon>
        <taxon>Pseudomonadota</taxon>
        <taxon>Gammaproteobacteria</taxon>
        <taxon>Alteromonadales</taxon>
        <taxon>Alteromonadaceae</taxon>
        <taxon>Alteromonas/Salinimonas group</taxon>
        <taxon>Salinimonas</taxon>
    </lineage>
</organism>
<name>A0A5B7Y9I0_9ALTE</name>
<dbReference type="AlphaFoldDB" id="A0A5B7Y9I0"/>
<dbReference type="OrthoDB" id="6331530at2"/>
<evidence type="ECO:0000313" key="2">
    <source>
        <dbReference type="EMBL" id="QCZ92437.1"/>
    </source>
</evidence>
<feature type="transmembrane region" description="Helical" evidence="1">
    <location>
        <begin position="48"/>
        <end position="67"/>
    </location>
</feature>
<keyword evidence="3" id="KW-1185">Reference proteome</keyword>
<feature type="transmembrane region" description="Helical" evidence="1">
    <location>
        <begin position="88"/>
        <end position="111"/>
    </location>
</feature>
<keyword evidence="1" id="KW-0812">Transmembrane</keyword>
<evidence type="ECO:0000256" key="1">
    <source>
        <dbReference type="SAM" id="Phobius"/>
    </source>
</evidence>
<accession>A0A5B7Y9I0</accession>
<feature type="transmembrane region" description="Helical" evidence="1">
    <location>
        <begin position="204"/>
        <end position="224"/>
    </location>
</feature>
<gene>
    <name evidence="2" type="ORF">FBQ74_02650</name>
</gene>
<dbReference type="EMBL" id="CP039852">
    <property type="protein sequence ID" value="QCZ92437.1"/>
    <property type="molecule type" value="Genomic_DNA"/>
</dbReference>
<keyword evidence="1" id="KW-1133">Transmembrane helix</keyword>
<dbReference type="RefSeq" id="WP_139755191.1">
    <property type="nucleotide sequence ID" value="NZ_CP039852.1"/>
</dbReference>
<feature type="transmembrane region" description="Helical" evidence="1">
    <location>
        <begin position="131"/>
        <end position="158"/>
    </location>
</feature>
<reference evidence="2 3" key="1">
    <citation type="submission" date="2019-04" db="EMBL/GenBank/DDBJ databases">
        <title>Salinimonas iocasae sp. nov., a halophilic bacterium isolated from the outer tube casing of tubeworms in Okinawa Trough.</title>
        <authorList>
            <person name="Zhang H."/>
            <person name="Wang H."/>
            <person name="Li C."/>
        </authorList>
    </citation>
    <scope>NUCLEOTIDE SEQUENCE [LARGE SCALE GENOMIC DNA]</scope>
    <source>
        <strain evidence="2 3">KX18D6</strain>
    </source>
</reference>
<dbReference type="KEGG" id="salk:FBQ74_02650"/>
<keyword evidence="1" id="KW-0472">Membrane</keyword>
<feature type="transmembrane region" description="Helical" evidence="1">
    <location>
        <begin position="179"/>
        <end position="198"/>
    </location>
</feature>
<sequence>MQINTNLQKQDYIDAYRELVAFLFKHPIVAGVIALLCLGVSVVSFTAFPLKMGAYSLLIWLSVAVITTQYRTGSLQGLLSELAFQQKIILPATLGITILSWAGYAAAGFLLEAVQLSQMNSAAENVSSMDAVAIGGIIMAASAVCVSQVLPLVLAYFCHGLSLSRQQGEKIWLKLLFNHKAFLAFLPIAQVIPVGMMLQIDISAVFLLAATLYSTFIFFIVFNIQPSAPQRTQSFDMVGQL</sequence>
<proteinExistence type="predicted"/>